<dbReference type="GO" id="GO:0005737">
    <property type="term" value="C:cytoplasm"/>
    <property type="evidence" value="ECO:0007669"/>
    <property type="project" value="TreeGrafter"/>
</dbReference>
<dbReference type="GO" id="GO:0031177">
    <property type="term" value="F:phosphopantetheine binding"/>
    <property type="evidence" value="ECO:0007669"/>
    <property type="project" value="InterPro"/>
</dbReference>
<evidence type="ECO:0000259" key="5">
    <source>
        <dbReference type="PROSITE" id="PS50075"/>
    </source>
</evidence>
<dbReference type="PROSITE" id="PS00455">
    <property type="entry name" value="AMP_BINDING"/>
    <property type="match status" value="1"/>
</dbReference>
<dbReference type="AlphaFoldDB" id="A0A1Z2LDB7"/>
<dbReference type="Gene3D" id="1.10.1200.10">
    <property type="entry name" value="ACP-like"/>
    <property type="match status" value="1"/>
</dbReference>
<accession>A0A1Z2LDB7</accession>
<dbReference type="InterPro" id="IPR020806">
    <property type="entry name" value="PKS_PP-bd"/>
</dbReference>
<dbReference type="SUPFAM" id="SSF47336">
    <property type="entry name" value="ACP-like"/>
    <property type="match status" value="1"/>
</dbReference>
<dbReference type="Pfam" id="PF00550">
    <property type="entry name" value="PP-binding"/>
    <property type="match status" value="1"/>
</dbReference>
<dbReference type="Gene3D" id="3.30.300.30">
    <property type="match status" value="1"/>
</dbReference>
<dbReference type="PANTHER" id="PTHR45527">
    <property type="entry name" value="NONRIBOSOMAL PEPTIDE SYNTHETASE"/>
    <property type="match status" value="1"/>
</dbReference>
<dbReference type="FunFam" id="1.10.1200.10:FF:000005">
    <property type="entry name" value="Nonribosomal peptide synthetase 1"/>
    <property type="match status" value="1"/>
</dbReference>
<keyword evidence="2" id="KW-0596">Phosphopantetheine</keyword>
<dbReference type="InterPro" id="IPR000873">
    <property type="entry name" value="AMP-dep_synth/lig_dom"/>
</dbReference>
<dbReference type="InterPro" id="IPR010071">
    <property type="entry name" value="AA_adenyl_dom"/>
</dbReference>
<protein>
    <recommendedName>
        <fullName evidence="5">Carrier domain-containing protein</fullName>
    </recommendedName>
</protein>
<dbReference type="Gene3D" id="2.30.38.10">
    <property type="entry name" value="Luciferase, Domain 3"/>
    <property type="match status" value="1"/>
</dbReference>
<dbReference type="InterPro" id="IPR025110">
    <property type="entry name" value="AMP-bd_C"/>
</dbReference>
<comment type="cofactor">
    <cofactor evidence="1">
        <name>pantetheine 4'-phosphate</name>
        <dbReference type="ChEBI" id="CHEBI:47942"/>
    </cofactor>
</comment>
<dbReference type="CDD" id="cd12117">
    <property type="entry name" value="A_NRPS_Srf_like"/>
    <property type="match status" value="1"/>
</dbReference>
<dbReference type="EMBL" id="CP021744">
    <property type="protein sequence ID" value="ARZ72265.1"/>
    <property type="molecule type" value="Genomic_DNA"/>
</dbReference>
<dbReference type="Pfam" id="PF13193">
    <property type="entry name" value="AMP-binding_C"/>
    <property type="match status" value="1"/>
</dbReference>
<dbReference type="InterPro" id="IPR006162">
    <property type="entry name" value="Ppantetheine_attach_site"/>
</dbReference>
<dbReference type="OrthoDB" id="2472181at2"/>
<evidence type="ECO:0000313" key="7">
    <source>
        <dbReference type="Proteomes" id="UP000195755"/>
    </source>
</evidence>
<dbReference type="Gene3D" id="3.40.50.980">
    <property type="match status" value="2"/>
</dbReference>
<sequence>MTTTADAGAPARSGNAQSVHELFEHRVALTPDATALSRGTERIGYAELNARANRLAHLLRERGVAPGSNVAVCAERSPEVIVALLAVLKAGGAYVALDPKQPYERHRTILTDAGATVLLTQERLLAGLDGLEELVGHPVLLDRPDPTLADRPATDPGLPGDPERPAYIAYTSGSTGTPKGVVVPHRAVLRLVTEPNFLTVGPEDAVLQFAPVAFDASTLEIWAPLLNGARLAVFPSHEPSLDQLAETVENEGVTIMWLTAGLFHQMVDGPLHRLSGVRQLLAGGDVLSVAHVNKALAMLPGIRVINGYGPTENTTFTCCHVMTEPVGSDTVPIGVPVTGTRIHVLDERGQPVTGEEPGELYAGGDGVALGYLGRPEQTAERFVPDPAAPGRLLYRTGDLVRRRADGVVEFLGRADNQVKIRGFRVEPGEIEAALLARPEITDAAVVAQEHARMGRRLVAFYVADHGLSVPELRRGLAEVLPPYMVPAAFARLMALPLTLNGKVDRAELRKDVNRDRPDLGSDYRAPEGEVAAALALMWGDLMEIDEIGADDDFFELGGHSLMATQITADIATLWGVEVPPRAFYENPTVAELAQVVEELKR</sequence>
<reference evidence="6 7" key="1">
    <citation type="submission" date="2017-06" db="EMBL/GenBank/DDBJ databases">
        <title>Streptomyces albireticuli Genome sequencing and assembly.</title>
        <authorList>
            <person name="Wang Y."/>
            <person name="Du B."/>
            <person name="Ding Y."/>
            <person name="Liu H."/>
            <person name="Hou Q."/>
            <person name="Liu K."/>
            <person name="Yao L."/>
            <person name="Wang C."/>
        </authorList>
    </citation>
    <scope>NUCLEOTIDE SEQUENCE [LARGE SCALE GENOMIC DNA]</scope>
    <source>
        <strain evidence="6 7">MDJK11</strain>
    </source>
</reference>
<gene>
    <name evidence="6" type="ORF">SMD11_6689</name>
</gene>
<keyword evidence="3" id="KW-0597">Phosphoprotein</keyword>
<proteinExistence type="predicted"/>
<evidence type="ECO:0000256" key="1">
    <source>
        <dbReference type="ARBA" id="ARBA00001957"/>
    </source>
</evidence>
<evidence type="ECO:0000256" key="2">
    <source>
        <dbReference type="ARBA" id="ARBA00022450"/>
    </source>
</evidence>
<dbReference type="InterPro" id="IPR045851">
    <property type="entry name" value="AMP-bd_C_sf"/>
</dbReference>
<feature type="domain" description="Carrier" evidence="5">
    <location>
        <begin position="525"/>
        <end position="600"/>
    </location>
</feature>
<dbReference type="GO" id="GO:0044550">
    <property type="term" value="P:secondary metabolite biosynthetic process"/>
    <property type="evidence" value="ECO:0007669"/>
    <property type="project" value="TreeGrafter"/>
</dbReference>
<dbReference type="PROSITE" id="PS00012">
    <property type="entry name" value="PHOSPHOPANTETHEINE"/>
    <property type="match status" value="1"/>
</dbReference>
<dbReference type="FunFam" id="3.40.50.980:FF:000001">
    <property type="entry name" value="Non-ribosomal peptide synthetase"/>
    <property type="match status" value="1"/>
</dbReference>
<feature type="region of interest" description="Disordered" evidence="4">
    <location>
        <begin position="142"/>
        <end position="164"/>
    </location>
</feature>
<dbReference type="KEGG" id="salj:SMD11_6689"/>
<dbReference type="GO" id="GO:0043041">
    <property type="term" value="P:amino acid activation for nonribosomal peptide biosynthetic process"/>
    <property type="evidence" value="ECO:0007669"/>
    <property type="project" value="TreeGrafter"/>
</dbReference>
<evidence type="ECO:0000256" key="4">
    <source>
        <dbReference type="SAM" id="MobiDB-lite"/>
    </source>
</evidence>
<dbReference type="SMART" id="SM00823">
    <property type="entry name" value="PKS_PP"/>
    <property type="match status" value="1"/>
</dbReference>
<dbReference type="RefSeq" id="WP_087929908.1">
    <property type="nucleotide sequence ID" value="NZ_CP021744.1"/>
</dbReference>
<dbReference type="Proteomes" id="UP000195755">
    <property type="component" value="Chromosome"/>
</dbReference>
<dbReference type="GO" id="GO:0017000">
    <property type="term" value="P:antibiotic biosynthetic process"/>
    <property type="evidence" value="ECO:0007669"/>
    <property type="project" value="UniProtKB-ARBA"/>
</dbReference>
<dbReference type="Pfam" id="PF00501">
    <property type="entry name" value="AMP-binding"/>
    <property type="match status" value="1"/>
</dbReference>
<dbReference type="InterPro" id="IPR036736">
    <property type="entry name" value="ACP-like_sf"/>
</dbReference>
<organism evidence="6 7">
    <name type="scientific">Streptomyces albireticuli</name>
    <dbReference type="NCBI Taxonomy" id="1940"/>
    <lineage>
        <taxon>Bacteria</taxon>
        <taxon>Bacillati</taxon>
        <taxon>Actinomycetota</taxon>
        <taxon>Actinomycetes</taxon>
        <taxon>Kitasatosporales</taxon>
        <taxon>Streptomycetaceae</taxon>
        <taxon>Streptomyces</taxon>
    </lineage>
</organism>
<evidence type="ECO:0000256" key="3">
    <source>
        <dbReference type="ARBA" id="ARBA00022553"/>
    </source>
</evidence>
<evidence type="ECO:0000313" key="6">
    <source>
        <dbReference type="EMBL" id="ARZ72265.1"/>
    </source>
</evidence>
<name>A0A1Z2LDB7_9ACTN</name>
<dbReference type="InterPro" id="IPR009081">
    <property type="entry name" value="PP-bd_ACP"/>
</dbReference>
<dbReference type="InterPro" id="IPR020845">
    <property type="entry name" value="AMP-binding_CS"/>
</dbReference>
<dbReference type="FunFam" id="3.40.50.12780:FF:000012">
    <property type="entry name" value="Non-ribosomal peptide synthetase"/>
    <property type="match status" value="1"/>
</dbReference>
<dbReference type="PROSITE" id="PS50075">
    <property type="entry name" value="CARRIER"/>
    <property type="match status" value="1"/>
</dbReference>
<dbReference type="SUPFAM" id="SSF56801">
    <property type="entry name" value="Acetyl-CoA synthetase-like"/>
    <property type="match status" value="1"/>
</dbReference>
<dbReference type="NCBIfam" id="TIGR01733">
    <property type="entry name" value="AA-adenyl-dom"/>
    <property type="match status" value="1"/>
</dbReference>
<dbReference type="PANTHER" id="PTHR45527:SF1">
    <property type="entry name" value="FATTY ACID SYNTHASE"/>
    <property type="match status" value="1"/>
</dbReference>